<dbReference type="Pfam" id="PF14518">
    <property type="entry name" value="Haem_oxygenas_2"/>
    <property type="match status" value="1"/>
</dbReference>
<dbReference type="Gene3D" id="1.20.910.10">
    <property type="entry name" value="Heme oxygenase-like"/>
    <property type="match status" value="1"/>
</dbReference>
<organism evidence="2">
    <name type="scientific">Kwoniella bestiolae CBS 10118</name>
    <dbReference type="NCBI Taxonomy" id="1296100"/>
    <lineage>
        <taxon>Eukaryota</taxon>
        <taxon>Fungi</taxon>
        <taxon>Dikarya</taxon>
        <taxon>Basidiomycota</taxon>
        <taxon>Agaricomycotina</taxon>
        <taxon>Tremellomycetes</taxon>
        <taxon>Tremellales</taxon>
        <taxon>Cryptococcaceae</taxon>
        <taxon>Kwoniella</taxon>
    </lineage>
</organism>
<dbReference type="VEuPathDB" id="FungiDB:I302_05468"/>
<dbReference type="SMART" id="SM01236">
    <property type="entry name" value="Haem_oxygenase_2"/>
    <property type="match status" value="1"/>
</dbReference>
<protein>
    <submittedName>
        <fullName evidence="2">Uncharacterized protein</fullName>
    </submittedName>
</protein>
<gene>
    <name evidence="2" type="ORF">I302_05468</name>
</gene>
<proteinExistence type="predicted"/>
<feature type="compositionally biased region" description="Basic and acidic residues" evidence="1">
    <location>
        <begin position="51"/>
        <end position="71"/>
    </location>
</feature>
<reference evidence="2" key="2">
    <citation type="submission" date="2014-01" db="EMBL/GenBank/DDBJ databases">
        <title>Evolution of pathogenesis and genome organization in the Tremellales.</title>
        <authorList>
            <person name="Cuomo C."/>
            <person name="Litvintseva A."/>
            <person name="Heitman J."/>
            <person name="Chen Y."/>
            <person name="Sun S."/>
            <person name="Springer D."/>
            <person name="Dromer F."/>
            <person name="Young S."/>
            <person name="Zeng Q."/>
            <person name="Chapman S."/>
            <person name="Gujja S."/>
            <person name="Saif S."/>
            <person name="Birren B."/>
        </authorList>
    </citation>
    <scope>NUCLEOTIDE SEQUENCE</scope>
    <source>
        <strain evidence="2">CBS 10118</strain>
    </source>
</reference>
<feature type="region of interest" description="Disordered" evidence="1">
    <location>
        <begin position="45"/>
        <end position="95"/>
    </location>
</feature>
<accession>A0A1B9G3P1</accession>
<dbReference type="AlphaFoldDB" id="A0A1B9G3P1"/>
<dbReference type="EMBL" id="KI894021">
    <property type="protein sequence ID" value="OCF25644.1"/>
    <property type="molecule type" value="Genomic_DNA"/>
</dbReference>
<dbReference type="InterPro" id="IPR016084">
    <property type="entry name" value="Haem_Oase-like_multi-hlx"/>
</dbReference>
<name>A0A1B9G3P1_9TREE</name>
<dbReference type="STRING" id="1296100.A0A1B9G3P1"/>
<evidence type="ECO:0000313" key="2">
    <source>
        <dbReference type="EMBL" id="OCF25644.1"/>
    </source>
</evidence>
<reference evidence="2" key="1">
    <citation type="submission" date="2013-07" db="EMBL/GenBank/DDBJ databases">
        <title>The Genome Sequence of Cryptococcus bestiolae CBS10118.</title>
        <authorList>
            <consortium name="The Broad Institute Genome Sequencing Platform"/>
            <person name="Cuomo C."/>
            <person name="Litvintseva A."/>
            <person name="Chen Y."/>
            <person name="Heitman J."/>
            <person name="Sun S."/>
            <person name="Springer D."/>
            <person name="Dromer F."/>
            <person name="Young S.K."/>
            <person name="Zeng Q."/>
            <person name="Gargeya S."/>
            <person name="Fitzgerald M."/>
            <person name="Abouelleil A."/>
            <person name="Alvarado L."/>
            <person name="Berlin A.M."/>
            <person name="Chapman S.B."/>
            <person name="Dewar J."/>
            <person name="Goldberg J."/>
            <person name="Griggs A."/>
            <person name="Gujja S."/>
            <person name="Hansen M."/>
            <person name="Howarth C."/>
            <person name="Imamovic A."/>
            <person name="Larimer J."/>
            <person name="McCowan C."/>
            <person name="Murphy C."/>
            <person name="Pearson M."/>
            <person name="Priest M."/>
            <person name="Roberts A."/>
            <person name="Saif S."/>
            <person name="Shea T."/>
            <person name="Sykes S."/>
            <person name="Wortman J."/>
            <person name="Nusbaum C."/>
            <person name="Birren B."/>
        </authorList>
    </citation>
    <scope>NUCLEOTIDE SEQUENCE [LARGE SCALE GENOMIC DNA]</scope>
    <source>
        <strain evidence="2">CBS 10118</strain>
    </source>
</reference>
<evidence type="ECO:0000256" key="1">
    <source>
        <dbReference type="SAM" id="MobiDB-lite"/>
    </source>
</evidence>
<dbReference type="OrthoDB" id="10057598at2759"/>
<feature type="region of interest" description="Disordered" evidence="1">
    <location>
        <begin position="463"/>
        <end position="484"/>
    </location>
</feature>
<sequence>MISAAIPSFFSLDSSRQSYLHSAVLLMVLGVVTFIARLVKETHRGRVVSRQNEKKSDHRIEQSPRRPDTKLDTSNPKAKSNRIPSPDKPYLDAFPDLSRSADLASEKDRGRMKKDKELYWKLQNLENHRGEPVPFSPPRSKIVLAKTPPRVDVVPEACTRLVELFDQTLSESLRNPSDTILSIPSYDPSDLRNFLHGSHRSAAKRYEAYLGRRKAGGPREMFPTKEYALEWLRLAGVVKYVDGGWLGGILGVGNGRASCLPDTDMDGQGQGGSLERIVAKMAWQVISEEFGDGDLQKNHIYLYEKLLNDIKAGALQYNGSTSPGYMKGFDGLNDDQGVPRCWEAAVAQQCIGLLASTKEFFPEALGFNMAYESLPYHLLVTARELQELKIDNYYFAIHVTIDNADSGHSAMARMAVERYLEGVRARNGEEAMKNVWKRVQTGYILAEGLPTTPSGPVEFEPVKSPEGKMYRQPRKPPGGDVPTPAESRLVEVIMRKANAAEKMHCTSRMKIGLYTVEKWLDPSALTEEKTLSFIRALAAKRPFVIPGEPEKSRFVRDLEWGGKMFGAFTGSESDVVKAWIISLQPKIKSEGTYEKFVGPVKSRSDKINTSNTAFAQRAEDLWAVHNSSPIPPLTLNSKRSALDLPSGPSFTQATSVDYRTIRPIWYISTSLFECFPLQPSRFATPLGMASLRLIRSLLGFGALHLPEDICAGTDDLGLERQNDMSGLWELGENLDLSCQIKSSNDIKLLAQNTPKGRVNDFCAKLLDLRARPYVNAASIFGVCLALCKGLQSNEGIVGMLEEEKDRTTLRRIVDEQIATILEFTAYQVERKEVEWEEGFVQGFMWAKQELLAVL</sequence>